<evidence type="ECO:0000313" key="2">
    <source>
        <dbReference type="Proteomes" id="UP000597444"/>
    </source>
</evidence>
<evidence type="ECO:0000313" key="1">
    <source>
        <dbReference type="EMBL" id="GHO95893.1"/>
    </source>
</evidence>
<sequence>MQPLATLLGWTLVVLACILAAWITTRYIWSTSQAERRAAHLMREIFSPQEMRQLFWRGYVDIPSTLAPSRVYRVPRSNGYVQVRENGRIIMGLCLQPVERLPRADVVVLHKLMIEAQEEFYLQTANKFRYFDL</sequence>
<dbReference type="RefSeq" id="WP_220206550.1">
    <property type="nucleotide sequence ID" value="NZ_BNJK01000001.1"/>
</dbReference>
<dbReference type="EMBL" id="BNJK01000001">
    <property type="protein sequence ID" value="GHO95893.1"/>
    <property type="molecule type" value="Genomic_DNA"/>
</dbReference>
<comment type="caution">
    <text evidence="1">The sequence shown here is derived from an EMBL/GenBank/DDBJ whole genome shotgun (WGS) entry which is preliminary data.</text>
</comment>
<keyword evidence="2" id="KW-1185">Reference proteome</keyword>
<accession>A0A8J3INZ8</accession>
<proteinExistence type="predicted"/>
<protein>
    <submittedName>
        <fullName evidence="1">Uncharacterized protein</fullName>
    </submittedName>
</protein>
<dbReference type="AlphaFoldDB" id="A0A8J3INZ8"/>
<reference evidence="1" key="1">
    <citation type="submission" date="2020-10" db="EMBL/GenBank/DDBJ databases">
        <title>Taxonomic study of unclassified bacteria belonging to the class Ktedonobacteria.</title>
        <authorList>
            <person name="Yabe S."/>
            <person name="Wang C.M."/>
            <person name="Zheng Y."/>
            <person name="Sakai Y."/>
            <person name="Cavaletti L."/>
            <person name="Monciardini P."/>
            <person name="Donadio S."/>
        </authorList>
    </citation>
    <scope>NUCLEOTIDE SEQUENCE</scope>
    <source>
        <strain evidence="1">ID150040</strain>
    </source>
</reference>
<name>A0A8J3INZ8_9CHLR</name>
<organism evidence="1 2">
    <name type="scientific">Reticulibacter mediterranei</name>
    <dbReference type="NCBI Taxonomy" id="2778369"/>
    <lineage>
        <taxon>Bacteria</taxon>
        <taxon>Bacillati</taxon>
        <taxon>Chloroflexota</taxon>
        <taxon>Ktedonobacteria</taxon>
        <taxon>Ktedonobacterales</taxon>
        <taxon>Reticulibacteraceae</taxon>
        <taxon>Reticulibacter</taxon>
    </lineage>
</organism>
<dbReference type="Proteomes" id="UP000597444">
    <property type="component" value="Unassembled WGS sequence"/>
</dbReference>
<gene>
    <name evidence="1" type="ORF">KSF_059410</name>
</gene>